<keyword evidence="7" id="KW-0464">Manganese</keyword>
<dbReference type="EC" id="5.3.3.2" evidence="3 10"/>
<keyword evidence="9 13" id="KW-0413">Isomerase</keyword>
<feature type="domain" description="Nudix hydrolase" evidence="12">
    <location>
        <begin position="28"/>
        <end position="160"/>
    </location>
</feature>
<dbReference type="SUPFAM" id="SSF55811">
    <property type="entry name" value="Nudix"/>
    <property type="match status" value="1"/>
</dbReference>
<dbReference type="EMBL" id="PFMD01000028">
    <property type="protein sequence ID" value="PIY96770.1"/>
    <property type="molecule type" value="Genomic_DNA"/>
</dbReference>
<dbReference type="InterPro" id="IPR011876">
    <property type="entry name" value="IsopentenylPP_isomerase_typ1"/>
</dbReference>
<dbReference type="GO" id="GO:0050992">
    <property type="term" value="P:dimethylallyl diphosphate biosynthetic process"/>
    <property type="evidence" value="ECO:0007669"/>
    <property type="project" value="UniProtKB-UniPathway"/>
</dbReference>
<dbReference type="Proteomes" id="UP000230779">
    <property type="component" value="Unassembled WGS sequence"/>
</dbReference>
<evidence type="ECO:0000259" key="12">
    <source>
        <dbReference type="PROSITE" id="PS51462"/>
    </source>
</evidence>
<evidence type="ECO:0000256" key="6">
    <source>
        <dbReference type="ARBA" id="ARBA00022842"/>
    </source>
</evidence>
<evidence type="ECO:0000256" key="1">
    <source>
        <dbReference type="ARBA" id="ARBA00004826"/>
    </source>
</evidence>
<evidence type="ECO:0000256" key="9">
    <source>
        <dbReference type="ARBA" id="ARBA00023235"/>
    </source>
</evidence>
<dbReference type="PROSITE" id="PS51462">
    <property type="entry name" value="NUDIX"/>
    <property type="match status" value="1"/>
</dbReference>
<keyword evidence="5" id="KW-0479">Metal-binding</keyword>
<keyword evidence="4" id="KW-0963">Cytoplasm</keyword>
<dbReference type="InterPro" id="IPR000086">
    <property type="entry name" value="NUDIX_hydrolase_dom"/>
</dbReference>
<dbReference type="PIRSF" id="PIRSF018427">
    <property type="entry name" value="Isopntndiph_ism"/>
    <property type="match status" value="1"/>
</dbReference>
<dbReference type="AlphaFoldDB" id="A0A2M7RJ43"/>
<evidence type="ECO:0000256" key="4">
    <source>
        <dbReference type="ARBA" id="ARBA00022490"/>
    </source>
</evidence>
<comment type="similarity">
    <text evidence="2">Belongs to the IPP isomerase type 1 family.</text>
</comment>
<dbReference type="GO" id="GO:0005737">
    <property type="term" value="C:cytoplasm"/>
    <property type="evidence" value="ECO:0007669"/>
    <property type="project" value="TreeGrafter"/>
</dbReference>
<dbReference type="InterPro" id="IPR015797">
    <property type="entry name" value="NUDIX_hydrolase-like_dom_sf"/>
</dbReference>
<name>A0A2M7RJ43_9BACT</name>
<dbReference type="PANTHER" id="PTHR10885:SF0">
    <property type="entry name" value="ISOPENTENYL-DIPHOSPHATE DELTA-ISOMERASE"/>
    <property type="match status" value="1"/>
</dbReference>
<dbReference type="Pfam" id="PF00293">
    <property type="entry name" value="NUDIX"/>
    <property type="match status" value="1"/>
</dbReference>
<comment type="caution">
    <text evidence="13">The sequence shown here is derived from an EMBL/GenBank/DDBJ whole genome shotgun (WGS) entry which is preliminary data.</text>
</comment>
<dbReference type="HAMAP" id="MF_00202">
    <property type="entry name" value="Idi"/>
    <property type="match status" value="1"/>
</dbReference>
<evidence type="ECO:0000313" key="13">
    <source>
        <dbReference type="EMBL" id="PIY96770.1"/>
    </source>
</evidence>
<gene>
    <name evidence="13" type="ORF">COY66_02915</name>
</gene>
<evidence type="ECO:0000256" key="5">
    <source>
        <dbReference type="ARBA" id="ARBA00022723"/>
    </source>
</evidence>
<evidence type="ECO:0000256" key="10">
    <source>
        <dbReference type="NCBIfam" id="TIGR02150"/>
    </source>
</evidence>
<sequence>MSEKIIIIDEGDNEIGSEEKIKVHRNGLLHRAFSIYIFNQLGQLLIQQRALDAYHSEGLWSNSCCSHQREKEKLAEATHRRLQEELGFDCSLEELFTYSYRVEFENGLVENELVHVFFGEYDGKVNPDPKEVADWKWIDLDEVKEDVKENPDQYSYWFKKSLKRIIAERN</sequence>
<dbReference type="CDD" id="cd02885">
    <property type="entry name" value="NUDIX_IPP_Isomerase"/>
    <property type="match status" value="1"/>
</dbReference>
<keyword evidence="8" id="KW-0414">Isoprene biosynthesis</keyword>
<dbReference type="GO" id="GO:0009240">
    <property type="term" value="P:isopentenyl diphosphate biosynthetic process"/>
    <property type="evidence" value="ECO:0007669"/>
    <property type="project" value="TreeGrafter"/>
</dbReference>
<evidence type="ECO:0000313" key="14">
    <source>
        <dbReference type="Proteomes" id="UP000230779"/>
    </source>
</evidence>
<organism evidence="13 14">
    <name type="scientific">Candidatus Kerfeldbacteria bacterium CG_4_10_14_0_8_um_filter_42_10</name>
    <dbReference type="NCBI Taxonomy" id="2014248"/>
    <lineage>
        <taxon>Bacteria</taxon>
        <taxon>Candidatus Kerfeldiibacteriota</taxon>
    </lineage>
</organism>
<reference evidence="13 14" key="1">
    <citation type="submission" date="2017-09" db="EMBL/GenBank/DDBJ databases">
        <title>Depth-based differentiation of microbial function through sediment-hosted aquifers and enrichment of novel symbionts in the deep terrestrial subsurface.</title>
        <authorList>
            <person name="Probst A.J."/>
            <person name="Ladd B."/>
            <person name="Jarett J.K."/>
            <person name="Geller-Mcgrath D.E."/>
            <person name="Sieber C.M."/>
            <person name="Emerson J.B."/>
            <person name="Anantharaman K."/>
            <person name="Thomas B.C."/>
            <person name="Malmstrom R."/>
            <person name="Stieglmeier M."/>
            <person name="Klingl A."/>
            <person name="Woyke T."/>
            <person name="Ryan C.M."/>
            <person name="Banfield J.F."/>
        </authorList>
    </citation>
    <scope>NUCLEOTIDE SEQUENCE [LARGE SCALE GENOMIC DNA]</scope>
    <source>
        <strain evidence="13">CG_4_10_14_0_8_um_filter_42_10</strain>
    </source>
</reference>
<evidence type="ECO:0000256" key="7">
    <source>
        <dbReference type="ARBA" id="ARBA00023211"/>
    </source>
</evidence>
<feature type="active site" evidence="11">
    <location>
        <position position="112"/>
    </location>
</feature>
<keyword evidence="6" id="KW-0460">Magnesium</keyword>
<evidence type="ECO:0000256" key="2">
    <source>
        <dbReference type="ARBA" id="ARBA00007579"/>
    </source>
</evidence>
<dbReference type="Gene3D" id="3.90.79.10">
    <property type="entry name" value="Nucleoside Triphosphate Pyrophosphohydrolase"/>
    <property type="match status" value="1"/>
</dbReference>
<evidence type="ECO:0000256" key="11">
    <source>
        <dbReference type="PIRSR" id="PIRSR018427-1"/>
    </source>
</evidence>
<dbReference type="PANTHER" id="PTHR10885">
    <property type="entry name" value="ISOPENTENYL-DIPHOSPHATE DELTA-ISOMERASE"/>
    <property type="match status" value="1"/>
</dbReference>
<dbReference type="GO" id="GO:0004452">
    <property type="term" value="F:isopentenyl-diphosphate delta-isomerase activity"/>
    <property type="evidence" value="ECO:0007669"/>
    <property type="project" value="UniProtKB-UniRule"/>
</dbReference>
<dbReference type="NCBIfam" id="TIGR02150">
    <property type="entry name" value="IPP_isom_1"/>
    <property type="match status" value="1"/>
</dbReference>
<feature type="active site" evidence="11">
    <location>
        <position position="65"/>
    </location>
</feature>
<accession>A0A2M7RJ43</accession>
<protein>
    <recommendedName>
        <fullName evidence="3 10">Isopentenyl-diphosphate delta-isomerase</fullName>
        <ecNumber evidence="3 10">5.3.3.2</ecNumber>
    </recommendedName>
</protein>
<dbReference type="GO" id="GO:0046872">
    <property type="term" value="F:metal ion binding"/>
    <property type="evidence" value="ECO:0007669"/>
    <property type="project" value="UniProtKB-KW"/>
</dbReference>
<evidence type="ECO:0000256" key="8">
    <source>
        <dbReference type="ARBA" id="ARBA00023229"/>
    </source>
</evidence>
<dbReference type="UniPathway" id="UPA00059">
    <property type="reaction ID" value="UER00104"/>
</dbReference>
<proteinExistence type="inferred from homology"/>
<dbReference type="InterPro" id="IPR056375">
    <property type="entry name" value="Idi_bact"/>
</dbReference>
<evidence type="ECO:0000256" key="3">
    <source>
        <dbReference type="ARBA" id="ARBA00012057"/>
    </source>
</evidence>
<comment type="pathway">
    <text evidence="1">Isoprenoid biosynthesis; dimethylallyl diphosphate biosynthesis; dimethylallyl diphosphate from isopentenyl diphosphate: step 1/1.</text>
</comment>
<dbReference type="NCBIfam" id="NF002995">
    <property type="entry name" value="PRK03759.1"/>
    <property type="match status" value="1"/>
</dbReference>